<dbReference type="InterPro" id="IPR040442">
    <property type="entry name" value="Pyrv_kinase-like_dom_sf"/>
</dbReference>
<dbReference type="InterPro" id="IPR039556">
    <property type="entry name" value="ICL/PEPM"/>
</dbReference>
<dbReference type="GO" id="GO:0019629">
    <property type="term" value="P:propionate catabolic process, 2-methylcitrate cycle"/>
    <property type="evidence" value="ECO:0007669"/>
    <property type="project" value="TreeGrafter"/>
</dbReference>
<feature type="binding site" evidence="6">
    <location>
        <begin position="162"/>
        <end position="164"/>
    </location>
    <ligand>
        <name>substrate</name>
    </ligand>
</feature>
<evidence type="ECO:0000256" key="5">
    <source>
        <dbReference type="PIRSR" id="PIRSR001362-1"/>
    </source>
</evidence>
<dbReference type="PIRSF" id="PIRSF001362">
    <property type="entry name" value="Isocit_lyase"/>
    <property type="match status" value="1"/>
</dbReference>
<reference evidence="9" key="1">
    <citation type="journal article" date="2020" name="Stud. Mycol.">
        <title>101 Dothideomycetes genomes: a test case for predicting lifestyles and emergence of pathogens.</title>
        <authorList>
            <person name="Haridas S."/>
            <person name="Albert R."/>
            <person name="Binder M."/>
            <person name="Bloem J."/>
            <person name="Labutti K."/>
            <person name="Salamov A."/>
            <person name="Andreopoulos B."/>
            <person name="Baker S."/>
            <person name="Barry K."/>
            <person name="Bills G."/>
            <person name="Bluhm B."/>
            <person name="Cannon C."/>
            <person name="Castanera R."/>
            <person name="Culley D."/>
            <person name="Daum C."/>
            <person name="Ezra D."/>
            <person name="Gonzalez J."/>
            <person name="Henrissat B."/>
            <person name="Kuo A."/>
            <person name="Liang C."/>
            <person name="Lipzen A."/>
            <person name="Lutzoni F."/>
            <person name="Magnuson J."/>
            <person name="Mondo S."/>
            <person name="Nolan M."/>
            <person name="Ohm R."/>
            <person name="Pangilinan J."/>
            <person name="Park H.-J."/>
            <person name="Ramirez L."/>
            <person name="Alfaro M."/>
            <person name="Sun H."/>
            <person name="Tritt A."/>
            <person name="Yoshinaga Y."/>
            <person name="Zwiers L.-H."/>
            <person name="Turgeon B."/>
            <person name="Goodwin S."/>
            <person name="Spatafora J."/>
            <person name="Crous P."/>
            <person name="Grigoriev I."/>
        </authorList>
    </citation>
    <scope>NUCLEOTIDE SEQUENCE</scope>
    <source>
        <strain evidence="9">CBS 122681</strain>
    </source>
</reference>
<evidence type="ECO:0000313" key="10">
    <source>
        <dbReference type="Proteomes" id="UP000799324"/>
    </source>
</evidence>
<dbReference type="NCBIfam" id="TIGR01346">
    <property type="entry name" value="isocit_lyase"/>
    <property type="match status" value="1"/>
</dbReference>
<dbReference type="GO" id="GO:0004451">
    <property type="term" value="F:isocitrate lyase activity"/>
    <property type="evidence" value="ECO:0007669"/>
    <property type="project" value="InterPro"/>
</dbReference>
<feature type="region of interest" description="Disordered" evidence="8">
    <location>
        <begin position="1"/>
        <end position="24"/>
    </location>
</feature>
<keyword evidence="7" id="KW-0479">Metal-binding</keyword>
<evidence type="ECO:0000256" key="4">
    <source>
        <dbReference type="PIRNR" id="PIRNR001362"/>
    </source>
</evidence>
<feature type="binding site" evidence="6">
    <location>
        <position position="523"/>
    </location>
    <ligand>
        <name>substrate</name>
    </ligand>
</feature>
<comment type="catalytic activity">
    <reaction evidence="1">
        <text>(2S,3R)-3-hydroxybutane-1,2,3-tricarboxylate = pyruvate + succinate</text>
        <dbReference type="Rhea" id="RHEA:16809"/>
        <dbReference type="ChEBI" id="CHEBI:15361"/>
        <dbReference type="ChEBI" id="CHEBI:30031"/>
        <dbReference type="ChEBI" id="CHEBI:57429"/>
        <dbReference type="EC" id="4.1.3.30"/>
    </reaction>
</comment>
<dbReference type="FunFam" id="1.10.10.850:FF:000001">
    <property type="entry name" value="Isocitrate lyase"/>
    <property type="match status" value="1"/>
</dbReference>
<feature type="compositionally biased region" description="Polar residues" evidence="8">
    <location>
        <begin position="1"/>
        <end position="18"/>
    </location>
</feature>
<protein>
    <recommendedName>
        <fullName evidence="4">Isocitrate lyase</fullName>
    </recommendedName>
</protein>
<name>A0A6A6SPZ2_9PLEO</name>
<feature type="binding site" evidence="7">
    <location>
        <position position="233"/>
    </location>
    <ligand>
        <name>Mg(2+)</name>
        <dbReference type="ChEBI" id="CHEBI:18420"/>
    </ligand>
</feature>
<feature type="active site" description="Proton acceptor" evidence="5">
    <location>
        <position position="271"/>
    </location>
</feature>
<evidence type="ECO:0000313" key="9">
    <source>
        <dbReference type="EMBL" id="KAF2648448.1"/>
    </source>
</evidence>
<dbReference type="OrthoDB" id="4078635at2759"/>
<dbReference type="InterPro" id="IPR018523">
    <property type="entry name" value="Isocitrate_lyase_ph_CS"/>
</dbReference>
<dbReference type="Gene3D" id="1.10.10.850">
    <property type="match status" value="1"/>
</dbReference>
<dbReference type="Proteomes" id="UP000799324">
    <property type="component" value="Unassembled WGS sequence"/>
</dbReference>
<evidence type="ECO:0000256" key="1">
    <source>
        <dbReference type="ARBA" id="ARBA00001050"/>
    </source>
</evidence>
<dbReference type="SUPFAM" id="SSF51621">
    <property type="entry name" value="Phosphoenolpyruvate/pyruvate domain"/>
    <property type="match status" value="1"/>
</dbReference>
<dbReference type="EMBL" id="MU004538">
    <property type="protein sequence ID" value="KAF2648448.1"/>
    <property type="molecule type" value="Genomic_DNA"/>
</dbReference>
<gene>
    <name evidence="9" type="ORF">K491DRAFT_248517</name>
</gene>
<dbReference type="CDD" id="cd00377">
    <property type="entry name" value="ICL_PEPM"/>
    <property type="match status" value="1"/>
</dbReference>
<evidence type="ECO:0000256" key="2">
    <source>
        <dbReference type="ARBA" id="ARBA00005704"/>
    </source>
</evidence>
<comment type="cofactor">
    <cofactor evidence="7">
        <name>Mg(2+)</name>
        <dbReference type="ChEBI" id="CHEBI:18420"/>
    </cofactor>
    <text evidence="7">Can also use Mn(2+) ion.</text>
</comment>
<dbReference type="InterPro" id="IPR006254">
    <property type="entry name" value="Isocitrate_lyase"/>
</dbReference>
<keyword evidence="3 4" id="KW-0456">Lyase</keyword>
<evidence type="ECO:0000256" key="3">
    <source>
        <dbReference type="ARBA" id="ARBA00023239"/>
    </source>
</evidence>
<keyword evidence="7" id="KW-0460">Magnesium</keyword>
<dbReference type="InterPro" id="IPR015813">
    <property type="entry name" value="Pyrv/PenolPyrv_kinase-like_dom"/>
</dbReference>
<dbReference type="PANTHER" id="PTHR21631:SF13">
    <property type="entry name" value="MITOCHONDRIAL 2-METHYLISOCITRATE LYASE ICL2"/>
    <property type="match status" value="1"/>
</dbReference>
<dbReference type="Pfam" id="PF00463">
    <property type="entry name" value="ICL"/>
    <property type="match status" value="1"/>
</dbReference>
<accession>A0A6A6SPZ2</accession>
<evidence type="ECO:0000256" key="6">
    <source>
        <dbReference type="PIRSR" id="PIRSR001362-2"/>
    </source>
</evidence>
<dbReference type="AlphaFoldDB" id="A0A6A6SPZ2"/>
<dbReference type="Gene3D" id="3.20.20.60">
    <property type="entry name" value="Phosphoenolpyruvate-binding domains"/>
    <property type="match status" value="1"/>
</dbReference>
<proteinExistence type="inferred from homology"/>
<dbReference type="GO" id="GO:0046421">
    <property type="term" value="F:methylisocitrate lyase activity"/>
    <property type="evidence" value="ECO:0007669"/>
    <property type="project" value="UniProtKB-EC"/>
</dbReference>
<evidence type="ECO:0000256" key="8">
    <source>
        <dbReference type="SAM" id="MobiDB-lite"/>
    </source>
</evidence>
<keyword evidence="10" id="KW-1185">Reference proteome</keyword>
<dbReference type="GO" id="GO:0046872">
    <property type="term" value="F:metal ion binding"/>
    <property type="evidence" value="ECO:0007669"/>
    <property type="project" value="UniProtKB-KW"/>
</dbReference>
<evidence type="ECO:0000256" key="7">
    <source>
        <dbReference type="PIRSR" id="PIRSR001362-3"/>
    </source>
</evidence>
<feature type="binding site" evidence="6">
    <location>
        <begin position="488"/>
        <end position="492"/>
    </location>
    <ligand>
        <name>substrate</name>
    </ligand>
</feature>
<dbReference type="GO" id="GO:0005759">
    <property type="term" value="C:mitochondrial matrix"/>
    <property type="evidence" value="ECO:0007669"/>
    <property type="project" value="TreeGrafter"/>
</dbReference>
<feature type="binding site" evidence="6">
    <location>
        <position position="308"/>
    </location>
    <ligand>
        <name>substrate</name>
    </ligand>
</feature>
<organism evidence="9 10">
    <name type="scientific">Lophiostoma macrostomum CBS 122681</name>
    <dbReference type="NCBI Taxonomy" id="1314788"/>
    <lineage>
        <taxon>Eukaryota</taxon>
        <taxon>Fungi</taxon>
        <taxon>Dikarya</taxon>
        <taxon>Ascomycota</taxon>
        <taxon>Pezizomycotina</taxon>
        <taxon>Dothideomycetes</taxon>
        <taxon>Pleosporomycetidae</taxon>
        <taxon>Pleosporales</taxon>
        <taxon>Lophiostomataceae</taxon>
        <taxon>Lophiostoma</taxon>
    </lineage>
</organism>
<dbReference type="PROSITE" id="PS00161">
    <property type="entry name" value="ISOCITRATE_LYASE"/>
    <property type="match status" value="1"/>
</dbReference>
<dbReference type="PANTHER" id="PTHR21631">
    <property type="entry name" value="ISOCITRATE LYASE/MALATE SYNTHASE"/>
    <property type="match status" value="1"/>
</dbReference>
<sequence>MLRTVSRSVARQSPSVRTASRAPRLLRPISSTACRMSSATLERVDPPVSTALPGDSFQLLPEASKAGQAEDALFEEQVQQVRDWWASPRYKGIKRPYSAEDVVSKRGALQQSYPSSLMARKLFTLFEERAAKGEPVHTSASNRLSHTDTVANAANQEVLYISGWACSSVLTTTNEVSADFGDYPYNTVPNQVQRLFKAQQLHDRKNWDKRRKLTPEQRASTPYLDYMRPIIADGDTGHGGLSAVIKLAKLFAENGAAAVHFEDQLHGGKKCGHLAGKVLVPVGDHINRLVAARFQWDTMGCENLVIARTDSESGKLISSAVDIRDHEFIKGVTEETEPLAETLQNMEAAGAPGQEIDQYEAAWVKKHKMVTFDEAVVQHLEKEGASQSSVDSYLKETASNPNFSLLKRRQLADKYTQSPVYFNWDIPRTREGFYHYKAGIKPATKRAKEFAPYADLLWVETADPNVEKAAGFAGEIRKEHPGKKFVYNLSPSFNWMGQGFSEDSLKSFVWDLAKHGFVLQLISLAGLHSTATITYELSRAFKDQGMLAYVNLVQAREKEIGCDVLTHQKWSGASYIDGILGSIQSGSSGSKSMGEGNTETGF</sequence>
<comment type="similarity">
    <text evidence="2 4">Belongs to the isocitrate lyase/PEP mutase superfamily. Isocitrate lyase family.</text>
</comment>
<feature type="binding site" evidence="6">
    <location>
        <begin position="272"/>
        <end position="273"/>
    </location>
    <ligand>
        <name>substrate</name>
    </ligand>
</feature>